<dbReference type="Pfam" id="PF00069">
    <property type="entry name" value="Pkinase"/>
    <property type="match status" value="1"/>
</dbReference>
<evidence type="ECO:0000256" key="1">
    <source>
        <dbReference type="ARBA" id="ARBA00022679"/>
    </source>
</evidence>
<accession>A0A411HIA6</accession>
<evidence type="ECO:0000256" key="3">
    <source>
        <dbReference type="ARBA" id="ARBA00022777"/>
    </source>
</evidence>
<evidence type="ECO:0000313" key="7">
    <source>
        <dbReference type="EMBL" id="QBB70130.1"/>
    </source>
</evidence>
<dbReference type="Gene3D" id="1.10.510.10">
    <property type="entry name" value="Transferase(Phosphotransferase) domain 1"/>
    <property type="match status" value="1"/>
</dbReference>
<evidence type="ECO:0000259" key="6">
    <source>
        <dbReference type="PROSITE" id="PS50011"/>
    </source>
</evidence>
<dbReference type="Pfam" id="PF13424">
    <property type="entry name" value="TPR_12"/>
    <property type="match status" value="1"/>
</dbReference>
<dbReference type="SUPFAM" id="SSF56112">
    <property type="entry name" value="Protein kinase-like (PK-like)"/>
    <property type="match status" value="1"/>
</dbReference>
<proteinExistence type="predicted"/>
<dbReference type="SMART" id="SM00220">
    <property type="entry name" value="S_TKc"/>
    <property type="match status" value="1"/>
</dbReference>
<evidence type="ECO:0000313" key="8">
    <source>
        <dbReference type="Proteomes" id="UP000291562"/>
    </source>
</evidence>
<dbReference type="SUPFAM" id="SSF48452">
    <property type="entry name" value="TPR-like"/>
    <property type="match status" value="2"/>
</dbReference>
<dbReference type="PROSITE" id="PS00107">
    <property type="entry name" value="PROTEIN_KINASE_ATP"/>
    <property type="match status" value="1"/>
</dbReference>
<keyword evidence="1" id="KW-0808">Transferase</keyword>
<dbReference type="CDD" id="cd14014">
    <property type="entry name" value="STKc_PknB_like"/>
    <property type="match status" value="1"/>
</dbReference>
<evidence type="ECO:0000256" key="4">
    <source>
        <dbReference type="ARBA" id="ARBA00022840"/>
    </source>
</evidence>
<dbReference type="RefSeq" id="WP_129832389.1">
    <property type="nucleotide sequence ID" value="NZ_CP035704.1"/>
</dbReference>
<feature type="binding site" evidence="5">
    <location>
        <position position="86"/>
    </location>
    <ligand>
        <name>ATP</name>
        <dbReference type="ChEBI" id="CHEBI:30616"/>
    </ligand>
</feature>
<keyword evidence="2 5" id="KW-0547">Nucleotide-binding</keyword>
<dbReference type="PANTHER" id="PTHR43289:SF34">
    <property type="entry name" value="SERINE_THREONINE-PROTEIN KINASE YBDM-RELATED"/>
    <property type="match status" value="1"/>
</dbReference>
<keyword evidence="4 5" id="KW-0067">ATP-binding</keyword>
<dbReference type="OrthoDB" id="9801841at2"/>
<keyword evidence="8" id="KW-1185">Reference proteome</keyword>
<keyword evidence="3" id="KW-0418">Kinase</keyword>
<evidence type="ECO:0000256" key="5">
    <source>
        <dbReference type="PROSITE-ProRule" id="PRU10141"/>
    </source>
</evidence>
<dbReference type="AlphaFoldDB" id="A0A411HIA6"/>
<protein>
    <submittedName>
        <fullName evidence="7">Tetratricopeptide repeat protein</fullName>
    </submittedName>
</protein>
<dbReference type="Gene3D" id="1.25.40.10">
    <property type="entry name" value="Tetratricopeptide repeat domain"/>
    <property type="match status" value="1"/>
</dbReference>
<dbReference type="PANTHER" id="PTHR43289">
    <property type="entry name" value="MITOGEN-ACTIVATED PROTEIN KINASE KINASE KINASE 20-RELATED"/>
    <property type="match status" value="1"/>
</dbReference>
<sequence>MLLQLSSHSAQGHRRLNIDDLLDPGSLFKSALFGTLLRDHVDSAELAPGTRVGPYRIERALGRGGMGIVYLGIRADGQFEQRVAIKFLARRVMASQIHDDFRRERQILASLNHAHIAHLLDGGVMDDGRLWFAVELIEGLPIDRHCIEKKLGLRDRVALMIPVIAAVQHAHSRLLLHRDIKPDNVLVGKESGAKLLDFGVAAFIDENDAATAYTPGYASPEQLAGERIGTSSDIWQLGNLLRVVASAHAEGEVPPRIPVDLQAIISRACAPRIAHRYHTAQGLHDELGRFLDHLPVRARDATFRYRFARFARRHPFSIAISALAAMLLAGVIAVDWRLDSARTNAQEEHALTALVTRFLTNDLIGEADPFGGGAHAVVNLGNMLSKASERSAITFAKHPHLASEVDRAIADALQGLSRYPDARKITQRGLSRLDPANPENFDLIISLKVLNAELTLDAGNTVDSRRELDELHAQVVKTRGELAPLALHIQSAIGLSYSIESKLVECEQVMRPVVAHAHELQPIDSLLAFSVLAQCSARLGHYDEALRMINAQLRSTIALYGEADPRTLIARDVKLTVAVESGDYANAVIDARALIEKMRTAIGSDQDVTAGVLSDAGVTAICAGYYDEAIVYLEESKKVHGKNDGERSLLVAKNLVSEGLAYKRLGDLQAAEHAFELGAAILKEHPDDNGVQTALLKNRGELRLAQNRYNEAAADLGEALDYARKINAEDHPRVATIKLGLAAALAHLGQNEAARSLMTEAAPVMEGRPSCWQPLLDAAHEVLPTVGVSPRQ</sequence>
<dbReference type="PROSITE" id="PS50011">
    <property type="entry name" value="PROTEIN_KINASE_DOM"/>
    <property type="match status" value="1"/>
</dbReference>
<gene>
    <name evidence="7" type="ORF">ELE36_06975</name>
</gene>
<name>A0A411HIA6_9GAMM</name>
<dbReference type="Gene3D" id="3.30.200.20">
    <property type="entry name" value="Phosphorylase Kinase, domain 1"/>
    <property type="match status" value="1"/>
</dbReference>
<dbReference type="InterPro" id="IPR008271">
    <property type="entry name" value="Ser/Thr_kinase_AS"/>
</dbReference>
<organism evidence="7 8">
    <name type="scientific">Pseudolysobacter antarcticus</name>
    <dbReference type="NCBI Taxonomy" id="2511995"/>
    <lineage>
        <taxon>Bacteria</taxon>
        <taxon>Pseudomonadati</taxon>
        <taxon>Pseudomonadota</taxon>
        <taxon>Gammaproteobacteria</taxon>
        <taxon>Lysobacterales</taxon>
        <taxon>Rhodanobacteraceae</taxon>
        <taxon>Pseudolysobacter</taxon>
    </lineage>
</organism>
<dbReference type="KEGG" id="xbc:ELE36_06975"/>
<reference evidence="7 8" key="1">
    <citation type="submission" date="2019-01" db="EMBL/GenBank/DDBJ databases">
        <title>Pseudolysobacter antarctica gen. nov., sp. nov., isolated from Fildes Peninsula, Antarctica.</title>
        <authorList>
            <person name="Wei Z."/>
            <person name="Peng F."/>
        </authorList>
    </citation>
    <scope>NUCLEOTIDE SEQUENCE [LARGE SCALE GENOMIC DNA]</scope>
    <source>
        <strain evidence="7 8">AQ6-296</strain>
    </source>
</reference>
<evidence type="ECO:0000256" key="2">
    <source>
        <dbReference type="ARBA" id="ARBA00022741"/>
    </source>
</evidence>
<dbReference type="SMART" id="SM00028">
    <property type="entry name" value="TPR"/>
    <property type="match status" value="3"/>
</dbReference>
<dbReference type="Proteomes" id="UP000291562">
    <property type="component" value="Chromosome"/>
</dbReference>
<dbReference type="InterPro" id="IPR000719">
    <property type="entry name" value="Prot_kinase_dom"/>
</dbReference>
<dbReference type="EMBL" id="CP035704">
    <property type="protein sequence ID" value="QBB70130.1"/>
    <property type="molecule type" value="Genomic_DNA"/>
</dbReference>
<dbReference type="InterPro" id="IPR011990">
    <property type="entry name" value="TPR-like_helical_dom_sf"/>
</dbReference>
<dbReference type="InterPro" id="IPR011009">
    <property type="entry name" value="Kinase-like_dom_sf"/>
</dbReference>
<dbReference type="PROSITE" id="PS00108">
    <property type="entry name" value="PROTEIN_KINASE_ST"/>
    <property type="match status" value="1"/>
</dbReference>
<dbReference type="InterPro" id="IPR019734">
    <property type="entry name" value="TPR_rpt"/>
</dbReference>
<feature type="domain" description="Protein kinase" evidence="6">
    <location>
        <begin position="55"/>
        <end position="317"/>
    </location>
</feature>
<dbReference type="InterPro" id="IPR017441">
    <property type="entry name" value="Protein_kinase_ATP_BS"/>
</dbReference>
<dbReference type="GO" id="GO:0005524">
    <property type="term" value="F:ATP binding"/>
    <property type="evidence" value="ECO:0007669"/>
    <property type="project" value="UniProtKB-UniRule"/>
</dbReference>
<dbReference type="GO" id="GO:0004674">
    <property type="term" value="F:protein serine/threonine kinase activity"/>
    <property type="evidence" value="ECO:0007669"/>
    <property type="project" value="TreeGrafter"/>
</dbReference>